<name>A0AAW4WY50_9FIRM</name>
<evidence type="ECO:0000256" key="8">
    <source>
        <dbReference type="ARBA" id="ARBA00047380"/>
    </source>
</evidence>
<dbReference type="GO" id="GO:0005524">
    <property type="term" value="F:ATP binding"/>
    <property type="evidence" value="ECO:0007669"/>
    <property type="project" value="UniProtKB-KW"/>
</dbReference>
<accession>A0AAW4WY50</accession>
<dbReference type="InterPro" id="IPR014746">
    <property type="entry name" value="Gln_synth/guanido_kin_cat_dom"/>
</dbReference>
<evidence type="ECO:0000313" key="12">
    <source>
        <dbReference type="EMBL" id="MCC3144993.1"/>
    </source>
</evidence>
<keyword evidence="4 10" id="KW-0547">Nucleotide-binding</keyword>
<feature type="domain" description="Asn/Gln amidotransferase" evidence="11">
    <location>
        <begin position="332"/>
        <end position="479"/>
    </location>
</feature>
<dbReference type="Gene3D" id="1.10.150.380">
    <property type="entry name" value="GatB domain, N-terminal subdomain"/>
    <property type="match status" value="1"/>
</dbReference>
<comment type="similarity">
    <text evidence="1 10">Belongs to the GatB/GatE family. GatB subfamily.</text>
</comment>
<dbReference type="PROSITE" id="PS01234">
    <property type="entry name" value="GATB"/>
    <property type="match status" value="1"/>
</dbReference>
<comment type="subunit">
    <text evidence="2 10">Heterotrimer of A, B and C subunits.</text>
</comment>
<evidence type="ECO:0000256" key="6">
    <source>
        <dbReference type="ARBA" id="ARBA00022917"/>
    </source>
</evidence>
<dbReference type="FunFam" id="1.10.150.380:FF:000001">
    <property type="entry name" value="Aspartyl/glutamyl-tRNA(Asn/Gln) amidotransferase subunit B"/>
    <property type="match status" value="1"/>
</dbReference>
<dbReference type="NCBIfam" id="TIGR00133">
    <property type="entry name" value="gatB"/>
    <property type="match status" value="1"/>
</dbReference>
<dbReference type="GO" id="GO:0070681">
    <property type="term" value="P:glutaminyl-tRNAGln biosynthesis via transamidation"/>
    <property type="evidence" value="ECO:0007669"/>
    <property type="project" value="TreeGrafter"/>
</dbReference>
<comment type="catalytic activity">
    <reaction evidence="9 10">
        <text>L-glutamyl-tRNA(Gln) + L-glutamine + ATP + H2O = L-glutaminyl-tRNA(Gln) + L-glutamate + ADP + phosphate + H(+)</text>
        <dbReference type="Rhea" id="RHEA:17521"/>
        <dbReference type="Rhea" id="RHEA-COMP:9681"/>
        <dbReference type="Rhea" id="RHEA-COMP:9684"/>
        <dbReference type="ChEBI" id="CHEBI:15377"/>
        <dbReference type="ChEBI" id="CHEBI:15378"/>
        <dbReference type="ChEBI" id="CHEBI:29985"/>
        <dbReference type="ChEBI" id="CHEBI:30616"/>
        <dbReference type="ChEBI" id="CHEBI:43474"/>
        <dbReference type="ChEBI" id="CHEBI:58359"/>
        <dbReference type="ChEBI" id="CHEBI:78520"/>
        <dbReference type="ChEBI" id="CHEBI:78521"/>
        <dbReference type="ChEBI" id="CHEBI:456216"/>
    </reaction>
</comment>
<comment type="caution">
    <text evidence="12">The sequence shown here is derived from an EMBL/GenBank/DDBJ whole genome shotgun (WGS) entry which is preliminary data.</text>
</comment>
<dbReference type="Gene3D" id="1.10.10.410">
    <property type="match status" value="1"/>
</dbReference>
<dbReference type="NCBIfam" id="NF004014">
    <property type="entry name" value="PRK05477.1-4"/>
    <property type="match status" value="1"/>
</dbReference>
<dbReference type="InterPro" id="IPR003789">
    <property type="entry name" value="Asn/Gln_tRNA_amidoTrase-B-like"/>
</dbReference>
<dbReference type="HAMAP" id="MF_00121">
    <property type="entry name" value="GatB"/>
    <property type="match status" value="1"/>
</dbReference>
<keyword evidence="5 10" id="KW-0067">ATP-binding</keyword>
<evidence type="ECO:0000256" key="5">
    <source>
        <dbReference type="ARBA" id="ARBA00022840"/>
    </source>
</evidence>
<evidence type="ECO:0000256" key="3">
    <source>
        <dbReference type="ARBA" id="ARBA00022598"/>
    </source>
</evidence>
<keyword evidence="3 10" id="KW-0436">Ligase</keyword>
<dbReference type="NCBIfam" id="NF004012">
    <property type="entry name" value="PRK05477.1-2"/>
    <property type="match status" value="1"/>
</dbReference>
<dbReference type="Pfam" id="PF02934">
    <property type="entry name" value="GatB_N"/>
    <property type="match status" value="1"/>
</dbReference>
<evidence type="ECO:0000259" key="11">
    <source>
        <dbReference type="SMART" id="SM00845"/>
    </source>
</evidence>
<dbReference type="NCBIfam" id="NF004015">
    <property type="entry name" value="PRK05477.1-5"/>
    <property type="match status" value="1"/>
</dbReference>
<protein>
    <recommendedName>
        <fullName evidence="10">Aspartyl/glutamyl-tRNA(Asn/Gln) amidotransferase subunit B</fullName>
        <shortName evidence="10">Asp/Glu-ADT subunit B</shortName>
        <ecNumber evidence="10">6.3.5.-</ecNumber>
    </recommendedName>
</protein>
<dbReference type="AlphaFoldDB" id="A0AAW4WY50"/>
<evidence type="ECO:0000256" key="7">
    <source>
        <dbReference type="ARBA" id="ARBA00024799"/>
    </source>
</evidence>
<evidence type="ECO:0000256" key="2">
    <source>
        <dbReference type="ARBA" id="ARBA00011123"/>
    </source>
</evidence>
<dbReference type="RefSeq" id="WP_229345386.1">
    <property type="nucleotide sequence ID" value="NZ_JAJFAT010000008.1"/>
</dbReference>
<dbReference type="Pfam" id="PF02637">
    <property type="entry name" value="GatB_Yqey"/>
    <property type="match status" value="1"/>
</dbReference>
<dbReference type="InterPro" id="IPR006075">
    <property type="entry name" value="Asn/Gln-tRNA_Trfase_suB/E_cat"/>
</dbReference>
<organism evidence="12 13">
    <name type="scientific">Halanaerobium polyolivorans</name>
    <dbReference type="NCBI Taxonomy" id="2886943"/>
    <lineage>
        <taxon>Bacteria</taxon>
        <taxon>Bacillati</taxon>
        <taxon>Bacillota</taxon>
        <taxon>Clostridia</taxon>
        <taxon>Halanaerobiales</taxon>
        <taxon>Halanaerobiaceae</taxon>
        <taxon>Halanaerobium</taxon>
    </lineage>
</organism>
<dbReference type="GO" id="GO:0006412">
    <property type="term" value="P:translation"/>
    <property type="evidence" value="ECO:0007669"/>
    <property type="project" value="UniProtKB-UniRule"/>
</dbReference>
<evidence type="ECO:0000256" key="4">
    <source>
        <dbReference type="ARBA" id="ARBA00022741"/>
    </source>
</evidence>
<keyword evidence="13" id="KW-1185">Reference proteome</keyword>
<dbReference type="EC" id="6.3.5.-" evidence="10"/>
<comment type="function">
    <text evidence="7 10">Allows the formation of correctly charged Asn-tRNA(Asn) or Gln-tRNA(Gln) through the transamidation of misacylated Asp-tRNA(Asn) or Glu-tRNA(Gln) in organisms which lack either or both of asparaginyl-tRNA or glutaminyl-tRNA synthetases. The reaction takes place in the presence of glutamine and ATP through an activated phospho-Asp-tRNA(Asn) or phospho-Glu-tRNA(Gln).</text>
</comment>
<dbReference type="GO" id="GO:0050567">
    <property type="term" value="F:glutaminyl-tRNA synthase (glutamine-hydrolyzing) activity"/>
    <property type="evidence" value="ECO:0007669"/>
    <property type="project" value="UniProtKB-UniRule"/>
</dbReference>
<dbReference type="InterPro" id="IPR018027">
    <property type="entry name" value="Asn/Gln_amidotransferase"/>
</dbReference>
<keyword evidence="6 10" id="KW-0648">Protein biosynthesis</keyword>
<dbReference type="PANTHER" id="PTHR11659">
    <property type="entry name" value="GLUTAMYL-TRNA GLN AMIDOTRANSFERASE SUBUNIT B MITOCHONDRIAL AND PROKARYOTIC PET112-RELATED"/>
    <property type="match status" value="1"/>
</dbReference>
<comment type="catalytic activity">
    <reaction evidence="8 10">
        <text>L-aspartyl-tRNA(Asn) + L-glutamine + ATP + H2O = L-asparaginyl-tRNA(Asn) + L-glutamate + ADP + phosphate + 2 H(+)</text>
        <dbReference type="Rhea" id="RHEA:14513"/>
        <dbReference type="Rhea" id="RHEA-COMP:9674"/>
        <dbReference type="Rhea" id="RHEA-COMP:9677"/>
        <dbReference type="ChEBI" id="CHEBI:15377"/>
        <dbReference type="ChEBI" id="CHEBI:15378"/>
        <dbReference type="ChEBI" id="CHEBI:29985"/>
        <dbReference type="ChEBI" id="CHEBI:30616"/>
        <dbReference type="ChEBI" id="CHEBI:43474"/>
        <dbReference type="ChEBI" id="CHEBI:58359"/>
        <dbReference type="ChEBI" id="CHEBI:78515"/>
        <dbReference type="ChEBI" id="CHEBI:78516"/>
        <dbReference type="ChEBI" id="CHEBI:456216"/>
    </reaction>
</comment>
<dbReference type="Proteomes" id="UP001199296">
    <property type="component" value="Unassembled WGS sequence"/>
</dbReference>
<sequence>MSTKYETVIGLEVHVQLSTKSKIFCGCSTEFGKAPNINTCPVCLGLPGSLPVLNKKVVDYAMLAGMALSCDIAEYSKFDRKNYFYPDLAKAYQISQFDLPIAENGNIEIETDNGIFNIGVTRVHLEEDAGKLVHEGSIDKSEASLVDYNRSGVPLIEIVSEPDIRTPAQAKAYLTELKLILEYLEISDCNMEEGSLRCDANVSLRPEGQKEFGTKAELKNMNSFSAVEKGLEYEVKRQQKLLDEGQVVVQETRTWDEDLNKTISMRGKEEAHDYRYFPDPDLLPLEINQSWKKEIRERLPELPREKYKRFISEFSLPAYDAGVITGNREMAEFFETVLKDYNDPKNISNWMMGEFLRLLNENNEGPYDSGVSPENLSKMLKMIDEDVISGKIAKKVFEIMYESGKDPEKIVEEEGLKQISDEDELESLVDQIIAANPDAVEDIKNGKDRAIGFLVGQIMKETRGKANPGLVNQMLRDKLMD</sequence>
<dbReference type="InterPro" id="IPR017959">
    <property type="entry name" value="Asn/Gln-tRNA_amidoTrfase_suB/E"/>
</dbReference>
<dbReference type="FunFam" id="1.10.10.410:FF:000001">
    <property type="entry name" value="Aspartyl/glutamyl-tRNA(Asn/Gln) amidotransferase subunit B"/>
    <property type="match status" value="1"/>
</dbReference>
<dbReference type="InterPro" id="IPR004413">
    <property type="entry name" value="GatB"/>
</dbReference>
<gene>
    <name evidence="10 12" type="primary">gatB</name>
    <name evidence="12" type="ORF">LJ207_06625</name>
</gene>
<dbReference type="InterPro" id="IPR023168">
    <property type="entry name" value="GatB_Yqey_C_2"/>
</dbReference>
<dbReference type="SUPFAM" id="SSF55931">
    <property type="entry name" value="Glutamine synthetase/guanido kinase"/>
    <property type="match status" value="1"/>
</dbReference>
<proteinExistence type="inferred from homology"/>
<dbReference type="PANTHER" id="PTHR11659:SF0">
    <property type="entry name" value="GLUTAMYL-TRNA(GLN) AMIDOTRANSFERASE SUBUNIT B, MITOCHONDRIAL"/>
    <property type="match status" value="1"/>
</dbReference>
<dbReference type="InterPro" id="IPR017958">
    <property type="entry name" value="Gln-tRNA_amidoTrfase_suB_CS"/>
</dbReference>
<reference evidence="12 13" key="1">
    <citation type="submission" date="2021-10" db="EMBL/GenBank/DDBJ databases">
        <authorList>
            <person name="Grouzdev D.S."/>
            <person name="Pantiukh K.S."/>
            <person name="Krutkina M.S."/>
        </authorList>
    </citation>
    <scope>NUCLEOTIDE SEQUENCE [LARGE SCALE GENOMIC DNA]</scope>
    <source>
        <strain evidence="12 13">Z-7514</strain>
    </source>
</reference>
<evidence type="ECO:0000256" key="1">
    <source>
        <dbReference type="ARBA" id="ARBA00005306"/>
    </source>
</evidence>
<dbReference type="SUPFAM" id="SSF89095">
    <property type="entry name" value="GatB/YqeY motif"/>
    <property type="match status" value="1"/>
</dbReference>
<evidence type="ECO:0000256" key="10">
    <source>
        <dbReference type="HAMAP-Rule" id="MF_00121"/>
    </source>
</evidence>
<dbReference type="InterPro" id="IPR042114">
    <property type="entry name" value="GatB_C_1"/>
</dbReference>
<dbReference type="SMART" id="SM00845">
    <property type="entry name" value="GatB_Yqey"/>
    <property type="match status" value="1"/>
</dbReference>
<evidence type="ECO:0000313" key="13">
    <source>
        <dbReference type="Proteomes" id="UP001199296"/>
    </source>
</evidence>
<evidence type="ECO:0000256" key="9">
    <source>
        <dbReference type="ARBA" id="ARBA00047913"/>
    </source>
</evidence>
<dbReference type="EMBL" id="JAJFAT010000008">
    <property type="protein sequence ID" value="MCC3144993.1"/>
    <property type="molecule type" value="Genomic_DNA"/>
</dbReference>